<dbReference type="EMBL" id="CP042306">
    <property type="protein sequence ID" value="QDZ07725.1"/>
    <property type="molecule type" value="Genomic_DNA"/>
</dbReference>
<proteinExistence type="predicted"/>
<dbReference type="InterPro" id="IPR029058">
    <property type="entry name" value="AB_hydrolase_fold"/>
</dbReference>
<accession>A0A5B8LIU3</accession>
<protein>
    <submittedName>
        <fullName evidence="1">Hydrolase 1, exosortase A system-associated</fullName>
    </submittedName>
</protein>
<dbReference type="SUPFAM" id="SSF53474">
    <property type="entry name" value="alpha/beta-Hydrolases"/>
    <property type="match status" value="1"/>
</dbReference>
<dbReference type="Proteomes" id="UP000315673">
    <property type="component" value="Chromosome"/>
</dbReference>
<organism evidence="1 2">
    <name type="scientific">Sphingomonas panacisoli</name>
    <dbReference type="NCBI Taxonomy" id="1813879"/>
    <lineage>
        <taxon>Bacteria</taxon>
        <taxon>Pseudomonadati</taxon>
        <taxon>Pseudomonadota</taxon>
        <taxon>Alphaproteobacteria</taxon>
        <taxon>Sphingomonadales</taxon>
        <taxon>Sphingomonadaceae</taxon>
        <taxon>Sphingomonas</taxon>
    </lineage>
</organism>
<dbReference type="RefSeq" id="WP_146571488.1">
    <property type="nucleotide sequence ID" value="NZ_CP042306.1"/>
</dbReference>
<dbReference type="InterPro" id="IPR017531">
    <property type="entry name" value="Hydrolase-1_PEP"/>
</dbReference>
<sequence>MRELISFPCEGDMLAGTLDDAAGATGLLIVSGGNEIRCGAHRGMALIAATLAAGGVPVFRFDRRGIGDSEGANYGYAESGPDIAAAAQAFRTVAPNVKRIVGFGNCDAATALALFHRAAGIESLVLANPWVGDEEDGLPPANAIRSHYADRARDPKQWLRLATGGINIGKAISGLRKASKGSPQPGNPIAEQMTAALGDTPHVFLLANRDNTAIRFAGAWPHGGDKRECATDSHSFARPGDDAWLLAQLREALA</sequence>
<gene>
    <name evidence="1" type="ORF">FPZ24_09675</name>
</gene>
<dbReference type="GO" id="GO:0016787">
    <property type="term" value="F:hydrolase activity"/>
    <property type="evidence" value="ECO:0007669"/>
    <property type="project" value="UniProtKB-KW"/>
</dbReference>
<name>A0A5B8LIU3_9SPHN</name>
<evidence type="ECO:0000313" key="2">
    <source>
        <dbReference type="Proteomes" id="UP000315673"/>
    </source>
</evidence>
<keyword evidence="2" id="KW-1185">Reference proteome</keyword>
<dbReference type="Gene3D" id="3.40.50.1820">
    <property type="entry name" value="alpha/beta hydrolase"/>
    <property type="match status" value="1"/>
</dbReference>
<dbReference type="AlphaFoldDB" id="A0A5B8LIU3"/>
<dbReference type="KEGG" id="spai:FPZ24_09675"/>
<reference evidence="1 2" key="1">
    <citation type="submission" date="2019-07" db="EMBL/GenBank/DDBJ databases">
        <title>Full genome sequence of Sphingomonas sp. 4R-6-7(HKS19).</title>
        <authorList>
            <person name="Im W.-T."/>
        </authorList>
    </citation>
    <scope>NUCLEOTIDE SEQUENCE [LARGE SCALE GENOMIC DNA]</scope>
    <source>
        <strain evidence="1 2">HKS19</strain>
    </source>
</reference>
<dbReference type="NCBIfam" id="TIGR03100">
    <property type="entry name" value="hydr1_PEP"/>
    <property type="match status" value="1"/>
</dbReference>
<keyword evidence="1" id="KW-0378">Hydrolase</keyword>
<dbReference type="OrthoDB" id="249225at2"/>
<evidence type="ECO:0000313" key="1">
    <source>
        <dbReference type="EMBL" id="QDZ07725.1"/>
    </source>
</evidence>